<evidence type="ECO:0000256" key="2">
    <source>
        <dbReference type="SAM" id="SignalP"/>
    </source>
</evidence>
<sequence length="250" mass="24977">MSQLFRRTALLACTTGAILGLGACASGAAHDPATKGASPAAATGSSASPIPGPAAGTDGLPNGDKLNAMLLQAAALPPTLRLDATGTKSTGNGFNPPLAPSAVPASEACTMLGGTAWIRVAGIEGASFAQNDYMDDSQNMFAQELNAFRGGDAQKAMAGLKQAVTGCHSFTEEQNGQKFAVTAALKDLPGVGDEAFQATLTSPDWTGGTTLVAARVGSVVVTTLYNDQKSTGAAGVDLTKALVKNVAAAH</sequence>
<name>A0ABP9EMZ6_9ACTN</name>
<reference evidence="4" key="1">
    <citation type="journal article" date="2019" name="Int. J. Syst. Evol. Microbiol.">
        <title>The Global Catalogue of Microorganisms (GCM) 10K type strain sequencing project: providing services to taxonomists for standard genome sequencing and annotation.</title>
        <authorList>
            <consortium name="The Broad Institute Genomics Platform"/>
            <consortium name="The Broad Institute Genome Sequencing Center for Infectious Disease"/>
            <person name="Wu L."/>
            <person name="Ma J."/>
        </authorList>
    </citation>
    <scope>NUCLEOTIDE SEQUENCE [LARGE SCALE GENOMIC DNA]</scope>
    <source>
        <strain evidence="4">JCM 13006</strain>
    </source>
</reference>
<feature type="signal peptide" evidence="2">
    <location>
        <begin position="1"/>
        <end position="28"/>
    </location>
</feature>
<evidence type="ECO:0000256" key="1">
    <source>
        <dbReference type="SAM" id="MobiDB-lite"/>
    </source>
</evidence>
<dbReference type="PROSITE" id="PS51257">
    <property type="entry name" value="PROKAR_LIPOPROTEIN"/>
    <property type="match status" value="1"/>
</dbReference>
<gene>
    <name evidence="3" type="ORF">GCM10023235_72180</name>
</gene>
<feature type="chain" id="PRO_5046218355" description="PknH-like extracellular domain-containing protein" evidence="2">
    <location>
        <begin position="29"/>
        <end position="250"/>
    </location>
</feature>
<evidence type="ECO:0000313" key="3">
    <source>
        <dbReference type="EMBL" id="GAA4881451.1"/>
    </source>
</evidence>
<organism evidence="3 4">
    <name type="scientific">Kitasatospora terrestris</name>
    <dbReference type="NCBI Taxonomy" id="258051"/>
    <lineage>
        <taxon>Bacteria</taxon>
        <taxon>Bacillati</taxon>
        <taxon>Actinomycetota</taxon>
        <taxon>Actinomycetes</taxon>
        <taxon>Kitasatosporales</taxon>
        <taxon>Streptomycetaceae</taxon>
        <taxon>Kitasatospora</taxon>
    </lineage>
</organism>
<feature type="region of interest" description="Disordered" evidence="1">
    <location>
        <begin position="32"/>
        <end position="61"/>
    </location>
</feature>
<dbReference type="Proteomes" id="UP001501752">
    <property type="component" value="Unassembled WGS sequence"/>
</dbReference>
<proteinExistence type="predicted"/>
<comment type="caution">
    <text evidence="3">The sequence shown here is derived from an EMBL/GenBank/DDBJ whole genome shotgun (WGS) entry which is preliminary data.</text>
</comment>
<keyword evidence="4" id="KW-1185">Reference proteome</keyword>
<keyword evidence="2" id="KW-0732">Signal</keyword>
<dbReference type="RefSeq" id="WP_345701128.1">
    <property type="nucleotide sequence ID" value="NZ_BAABIS010000001.1"/>
</dbReference>
<accession>A0ABP9EMZ6</accession>
<dbReference type="EMBL" id="BAABIS010000001">
    <property type="protein sequence ID" value="GAA4881451.1"/>
    <property type="molecule type" value="Genomic_DNA"/>
</dbReference>
<protein>
    <recommendedName>
        <fullName evidence="5">PknH-like extracellular domain-containing protein</fullName>
    </recommendedName>
</protein>
<feature type="compositionally biased region" description="Low complexity" evidence="1">
    <location>
        <begin position="34"/>
        <end position="57"/>
    </location>
</feature>
<evidence type="ECO:0000313" key="4">
    <source>
        <dbReference type="Proteomes" id="UP001501752"/>
    </source>
</evidence>
<evidence type="ECO:0008006" key="5">
    <source>
        <dbReference type="Google" id="ProtNLM"/>
    </source>
</evidence>